<feature type="transmembrane region" description="Helical" evidence="5">
    <location>
        <begin position="355"/>
        <end position="375"/>
    </location>
</feature>
<keyword evidence="8" id="KW-1185">Reference proteome</keyword>
<evidence type="ECO:0000256" key="3">
    <source>
        <dbReference type="ARBA" id="ARBA00022989"/>
    </source>
</evidence>
<dbReference type="EMBL" id="FOZL01000001">
    <property type="protein sequence ID" value="SFS07142.1"/>
    <property type="molecule type" value="Genomic_DNA"/>
</dbReference>
<evidence type="ECO:0000256" key="1">
    <source>
        <dbReference type="ARBA" id="ARBA00004141"/>
    </source>
</evidence>
<dbReference type="GO" id="GO:0016874">
    <property type="term" value="F:ligase activity"/>
    <property type="evidence" value="ECO:0007669"/>
    <property type="project" value="UniProtKB-KW"/>
</dbReference>
<protein>
    <submittedName>
        <fullName evidence="7">O-Antigen ligase</fullName>
    </submittedName>
</protein>
<dbReference type="Proteomes" id="UP000199024">
    <property type="component" value="Unassembled WGS sequence"/>
</dbReference>
<feature type="transmembrane region" description="Helical" evidence="5">
    <location>
        <begin position="188"/>
        <end position="209"/>
    </location>
</feature>
<evidence type="ECO:0000259" key="6">
    <source>
        <dbReference type="Pfam" id="PF04932"/>
    </source>
</evidence>
<evidence type="ECO:0000256" key="5">
    <source>
        <dbReference type="SAM" id="Phobius"/>
    </source>
</evidence>
<name>A0A1I6LV66_9BACT</name>
<keyword evidence="3 5" id="KW-1133">Transmembrane helix</keyword>
<keyword evidence="7" id="KW-0436">Ligase</keyword>
<evidence type="ECO:0000313" key="7">
    <source>
        <dbReference type="EMBL" id="SFS07142.1"/>
    </source>
</evidence>
<dbReference type="PANTHER" id="PTHR37422">
    <property type="entry name" value="TEICHURONIC ACID BIOSYNTHESIS PROTEIN TUAE"/>
    <property type="match status" value="1"/>
</dbReference>
<dbReference type="AlphaFoldDB" id="A0A1I6LV66"/>
<dbReference type="InterPro" id="IPR007016">
    <property type="entry name" value="O-antigen_ligase-rel_domated"/>
</dbReference>
<organism evidence="7 8">
    <name type="scientific">Granulicella pectinivorans</name>
    <dbReference type="NCBI Taxonomy" id="474950"/>
    <lineage>
        <taxon>Bacteria</taxon>
        <taxon>Pseudomonadati</taxon>
        <taxon>Acidobacteriota</taxon>
        <taxon>Terriglobia</taxon>
        <taxon>Terriglobales</taxon>
        <taxon>Acidobacteriaceae</taxon>
        <taxon>Granulicella</taxon>
    </lineage>
</organism>
<dbReference type="InterPro" id="IPR051533">
    <property type="entry name" value="WaaL-like"/>
</dbReference>
<keyword evidence="4 5" id="KW-0472">Membrane</keyword>
<keyword evidence="2 5" id="KW-0812">Transmembrane</keyword>
<evidence type="ECO:0000313" key="8">
    <source>
        <dbReference type="Proteomes" id="UP000199024"/>
    </source>
</evidence>
<accession>A0A1I6LV66</accession>
<sequence length="454" mass="50651">MEVVAIIPLFVCLAVVFTQGTQAAFQKVVLPVMFLFPTYYFLAARPLPSLNFLDSALLGLGVGVLVYDLPRWRFSRADLWMVPFVLSTAYTDYTKGRTTEASFTMFNTLVEAVVPYMAGKLLMEYKDGREEASRRTVWLMVIAAVVSTIEYFFKFNPFGRMWNHFFPNEWSGWVTQIRWGFGRVAGPFAQSELAGIVFSFGFMLAIWLAKREYEERYGKIKIPERLNRPKVAVGGLLVILLMTQARGPWIGTGLALLVASIGRAKKPMARAILVVGLLVGVGVPAYVISKQWVAGPRTDYGSERETAQYRAELVDNYIPVAEAKGAWGWGQIFPRIHGQTSIDNEYLFLWVTQGWIGAISFMLLQLEAAIALLGAAGRVKTVQDRHFVLTLFGVLVGIAFTIATVFLGAQSYPLFFLLIGWSQAVGTSRFTDKRKMATKSGKATGEPALMRVYS</sequence>
<dbReference type="GO" id="GO:0016020">
    <property type="term" value="C:membrane"/>
    <property type="evidence" value="ECO:0007669"/>
    <property type="project" value="UniProtKB-SubCell"/>
</dbReference>
<gene>
    <name evidence="7" type="ORF">SAMN05421771_1297</name>
</gene>
<dbReference type="PANTHER" id="PTHR37422:SF13">
    <property type="entry name" value="LIPOPOLYSACCHARIDE BIOSYNTHESIS PROTEIN PA4999-RELATED"/>
    <property type="match status" value="1"/>
</dbReference>
<evidence type="ECO:0000256" key="4">
    <source>
        <dbReference type="ARBA" id="ARBA00023136"/>
    </source>
</evidence>
<dbReference type="RefSeq" id="WP_089837690.1">
    <property type="nucleotide sequence ID" value="NZ_FOZL01000001.1"/>
</dbReference>
<dbReference type="Pfam" id="PF04932">
    <property type="entry name" value="Wzy_C"/>
    <property type="match status" value="1"/>
</dbReference>
<dbReference type="STRING" id="474950.SAMN05421771_1297"/>
<proteinExistence type="predicted"/>
<feature type="domain" description="O-antigen ligase-related" evidence="6">
    <location>
        <begin position="235"/>
        <end position="362"/>
    </location>
</feature>
<dbReference type="OrthoDB" id="9148522at2"/>
<feature type="transmembrane region" description="Helical" evidence="5">
    <location>
        <begin position="136"/>
        <end position="153"/>
    </location>
</feature>
<feature type="transmembrane region" description="Helical" evidence="5">
    <location>
        <begin position="387"/>
        <end position="406"/>
    </location>
</feature>
<evidence type="ECO:0000256" key="2">
    <source>
        <dbReference type="ARBA" id="ARBA00022692"/>
    </source>
</evidence>
<comment type="subcellular location">
    <subcellularLocation>
        <location evidence="1">Membrane</location>
        <topology evidence="1">Multi-pass membrane protein</topology>
    </subcellularLocation>
</comment>
<feature type="transmembrane region" description="Helical" evidence="5">
    <location>
        <begin position="47"/>
        <end position="67"/>
    </location>
</feature>
<feature type="transmembrane region" description="Helical" evidence="5">
    <location>
        <begin position="271"/>
        <end position="289"/>
    </location>
</feature>
<reference evidence="7 8" key="1">
    <citation type="submission" date="2016-10" db="EMBL/GenBank/DDBJ databases">
        <authorList>
            <person name="de Groot N.N."/>
        </authorList>
    </citation>
    <scope>NUCLEOTIDE SEQUENCE [LARGE SCALE GENOMIC DNA]</scope>
    <source>
        <strain evidence="7 8">DSM 21001</strain>
    </source>
</reference>